<dbReference type="Gene3D" id="3.30.70.1430">
    <property type="entry name" value="Multidrug efflux transporter AcrB pore domain"/>
    <property type="match status" value="2"/>
</dbReference>
<accession>A0A5N1IIM0</accession>
<feature type="transmembrane region" description="Helical" evidence="8">
    <location>
        <begin position="930"/>
        <end position="955"/>
    </location>
</feature>
<dbReference type="EMBL" id="VTWT01000012">
    <property type="protein sequence ID" value="KAA9325482.1"/>
    <property type="molecule type" value="Genomic_DNA"/>
</dbReference>
<keyword evidence="10" id="KW-1185">Reference proteome</keyword>
<evidence type="ECO:0000256" key="7">
    <source>
        <dbReference type="ARBA" id="ARBA00023136"/>
    </source>
</evidence>
<feature type="transmembrane region" description="Helical" evidence="8">
    <location>
        <begin position="976"/>
        <end position="997"/>
    </location>
</feature>
<name>A0A5N1IIM0_9BACT</name>
<dbReference type="GO" id="GO:0015562">
    <property type="term" value="F:efflux transmembrane transporter activity"/>
    <property type="evidence" value="ECO:0007669"/>
    <property type="project" value="InterPro"/>
</dbReference>
<dbReference type="GO" id="GO:0008324">
    <property type="term" value="F:monoatomic cation transmembrane transporter activity"/>
    <property type="evidence" value="ECO:0007669"/>
    <property type="project" value="InterPro"/>
</dbReference>
<feature type="transmembrane region" description="Helical" evidence="8">
    <location>
        <begin position="452"/>
        <end position="473"/>
    </location>
</feature>
<feature type="transmembrane region" description="Helical" evidence="8">
    <location>
        <begin position="879"/>
        <end position="898"/>
    </location>
</feature>
<keyword evidence="6 8" id="KW-1133">Transmembrane helix</keyword>
<dbReference type="SUPFAM" id="SSF56954">
    <property type="entry name" value="Outer membrane efflux proteins (OEP)"/>
    <property type="match status" value="1"/>
</dbReference>
<dbReference type="Gene3D" id="1.20.1600.10">
    <property type="entry name" value="Outer membrane efflux proteins (OEP)"/>
    <property type="match status" value="1"/>
</dbReference>
<comment type="similarity">
    <text evidence="2">Belongs to the resistance-nodulation-cell division (RND) (TC 2.A.6) family.</text>
</comment>
<evidence type="ECO:0000256" key="5">
    <source>
        <dbReference type="ARBA" id="ARBA00022692"/>
    </source>
</evidence>
<comment type="subcellular location">
    <subcellularLocation>
        <location evidence="1">Cell membrane</location>
        <topology evidence="1">Multi-pass membrane protein</topology>
    </subcellularLocation>
</comment>
<dbReference type="Gene3D" id="3.30.70.1320">
    <property type="entry name" value="Multidrug efflux transporter AcrB pore domain like"/>
    <property type="match status" value="1"/>
</dbReference>
<evidence type="ECO:0000256" key="4">
    <source>
        <dbReference type="ARBA" id="ARBA00022475"/>
    </source>
</evidence>
<evidence type="ECO:0000313" key="9">
    <source>
        <dbReference type="EMBL" id="KAA9325482.1"/>
    </source>
</evidence>
<feature type="transmembrane region" description="Helical" evidence="8">
    <location>
        <begin position="402"/>
        <end position="422"/>
    </location>
</feature>
<evidence type="ECO:0000256" key="1">
    <source>
        <dbReference type="ARBA" id="ARBA00004651"/>
    </source>
</evidence>
<feature type="transmembrane region" description="Helical" evidence="8">
    <location>
        <begin position="485"/>
        <end position="508"/>
    </location>
</feature>
<dbReference type="InterPro" id="IPR004763">
    <property type="entry name" value="CusA-like"/>
</dbReference>
<dbReference type="SUPFAM" id="SSF82714">
    <property type="entry name" value="Multidrug efflux transporter AcrB TolC docking domain, DN and DC subdomains"/>
    <property type="match status" value="2"/>
</dbReference>
<evidence type="ECO:0000256" key="2">
    <source>
        <dbReference type="ARBA" id="ARBA00010942"/>
    </source>
</evidence>
<dbReference type="SUPFAM" id="SSF82693">
    <property type="entry name" value="Multidrug efflux transporter AcrB pore domain, PN1, PN2, PC1 and PC2 subdomains"/>
    <property type="match status" value="3"/>
</dbReference>
<dbReference type="Gene3D" id="3.30.70.1440">
    <property type="entry name" value="Multidrug efflux transporter AcrB pore domain"/>
    <property type="match status" value="1"/>
</dbReference>
<dbReference type="InterPro" id="IPR001036">
    <property type="entry name" value="Acrflvin-R"/>
</dbReference>
<protein>
    <submittedName>
        <fullName evidence="9">CusA/CzcA family heavy metal efflux RND transporter</fullName>
    </submittedName>
</protein>
<feature type="transmembrane region" description="Helical" evidence="8">
    <location>
        <begin position="905"/>
        <end position="924"/>
    </location>
</feature>
<feature type="transmembrane region" description="Helical" evidence="8">
    <location>
        <begin position="1046"/>
        <end position="1064"/>
    </location>
</feature>
<evidence type="ECO:0000256" key="8">
    <source>
        <dbReference type="SAM" id="Phobius"/>
    </source>
</evidence>
<reference evidence="9 10" key="1">
    <citation type="submission" date="2019-09" db="EMBL/GenBank/DDBJ databases">
        <title>Genome sequence of Adhaeribacter sp. M2.</title>
        <authorList>
            <person name="Srinivasan S."/>
        </authorList>
    </citation>
    <scope>NUCLEOTIDE SEQUENCE [LARGE SCALE GENOMIC DNA]</scope>
    <source>
        <strain evidence="9 10">M2</strain>
    </source>
</reference>
<organism evidence="9 10">
    <name type="scientific">Adhaeribacter soli</name>
    <dbReference type="NCBI Taxonomy" id="2607655"/>
    <lineage>
        <taxon>Bacteria</taxon>
        <taxon>Pseudomonadati</taxon>
        <taxon>Bacteroidota</taxon>
        <taxon>Cytophagia</taxon>
        <taxon>Cytophagales</taxon>
        <taxon>Hymenobacteraceae</taxon>
        <taxon>Adhaeribacter</taxon>
    </lineage>
</organism>
<feature type="transmembrane region" description="Helical" evidence="8">
    <location>
        <begin position="540"/>
        <end position="560"/>
    </location>
</feature>
<proteinExistence type="inferred from homology"/>
<dbReference type="Pfam" id="PF00873">
    <property type="entry name" value="ACR_tran"/>
    <property type="match status" value="1"/>
</dbReference>
<feature type="transmembrane region" description="Helical" evidence="8">
    <location>
        <begin position="368"/>
        <end position="390"/>
    </location>
</feature>
<sequence>MIDKIIDFSIRNKLIVGLLIAALIGWGGYSVTQLPIDAVPDITNNQVQVITVSPSLAAQEVERLITFPVEVTMATVPGITEIRSFSRFGLSIVTIVFTDETDIYWARSQINERLKQAENQIPPGIGSPELAPVTTGLGEIYQYILRPKKGFESKYNATELRSIQDWIVRRQLLGTKGVADVSSFGGYLKQYEVALNPDRLRALGLSISDVYNALEQNNQNTGGAYIEKKPNAYFIRTEGLAQSLEDVGKMVVKNTPNGTPVLVRDVGEVRFGHAVRYGAMTYNNEGEVVGAIVMMLKGANSSKVIQEVKTRIAEIEKTLPEGLIIEPYLDRTKLVDNAIQTVIKNLTEGALIVVFVLVLMLGNLRAGLVVASVIPLSMLFAISMMNVFGVSGNLMSLGAIDFGLIVDGAVIIVESVIHGIVIKKQYHTGVNKLTQAQMDGEVAESAKKMMHFAAFGQLIILIVYLPILSLTGIEGKMFKPMAQTVSFAIIGAFLLSLTYVPMASSLFLSKETEHKRNISDRLIEKLQTWYRPIITKALRLKFLILGLAAGLLAVALLLFLRMGGEFIPTLDEGDFAVETRLVNGSSLSQTIETSQKAAEILLKNFPEVKEVVGKIGSSEIPVDPMPVESCDLIIVLKDKSEWTSATGREELAAKMSKALEALPGVSFGFQQPIQMRFNELMTGARQDVVIKIYGDDLDELSRVANKIGQEVSKVSGATDLYVEQITGLPQIVVKLNRDQLARYGLSVEAVNATVESAFAGKIAGLVFEGERRFDLVLRLEEASRQRIEDVQNLTVTLPDGNQIPLTAVAEVTFKEGPIQIQRDDTKRRITVGFNVRNRDVQSLVQEIEQRINQKIKLPTGYYVTYGGQFQNLVEASSRLAVAVPLALALIFMLLFFAFRSFKHSLLIFTAIPLSAIGGVLALYLRGMPFSISAGVGFIALFGVAVLNGIVLIGYFNQLKAAGMKDMHRIVLTGTSVRLRPVLMTAMVASLGFLPMALSGSSGAEVQKPLATVVIGGLISATALTLIVLPILYILFERMDFGKKKPAALSFLLLLASVFATQSQAQNQIPAQKTPGNKPLKLEELIELAKQQNAGLRAAEMEIQAQRSLRKTASDLGKTRFDVEYGQVNTPLNDTRFDISQSIPFPTVISRQIGLTKAEIKQSELRQARTQQELTYEVKNAYYQLVYFKQLGKLLQRQDSLYALFARAAEIRFKTGETYLLEKASAETQLMHVQAQIPQNQADIAAWQARLQALLNTSEPVEIELPALPKRPLSFNPDTSVLRQTPAWNLATQQIEVQRQLYSLEKARALPDLTVGYFNQSLRGPMNVNGVEQTFTGADRFDGVTAGIALPLWWKPYAARVQAAKFHRKQAENLAIQQQHTLRGELMQALQAFEKEKTALNYYEQSALKQSELVLRLSDKSFRAGEIGYVEYLQSARMALEIQTTYLERLLRYNLTVTELEFICGQL</sequence>
<dbReference type="SUPFAM" id="SSF82866">
    <property type="entry name" value="Multidrug efflux transporter AcrB transmembrane domain"/>
    <property type="match status" value="2"/>
</dbReference>
<evidence type="ECO:0000256" key="6">
    <source>
        <dbReference type="ARBA" id="ARBA00022989"/>
    </source>
</evidence>
<dbReference type="InterPro" id="IPR027463">
    <property type="entry name" value="AcrB_DN_DC_subdom"/>
</dbReference>
<evidence type="ECO:0000256" key="3">
    <source>
        <dbReference type="ARBA" id="ARBA00022448"/>
    </source>
</evidence>
<dbReference type="GO" id="GO:0042910">
    <property type="term" value="F:xenobiotic transmembrane transporter activity"/>
    <property type="evidence" value="ECO:0007669"/>
    <property type="project" value="TreeGrafter"/>
</dbReference>
<evidence type="ECO:0000313" key="10">
    <source>
        <dbReference type="Proteomes" id="UP000326570"/>
    </source>
</evidence>
<gene>
    <name evidence="9" type="ORF">F0P94_18030</name>
</gene>
<feature type="transmembrane region" description="Helical" evidence="8">
    <location>
        <begin position="342"/>
        <end position="361"/>
    </location>
</feature>
<keyword evidence="5 8" id="KW-0812">Transmembrane</keyword>
<dbReference type="Gene3D" id="3.30.2090.10">
    <property type="entry name" value="Multidrug efflux transporter AcrB TolC docking domain, DN and DC subdomains"/>
    <property type="match status" value="2"/>
</dbReference>
<dbReference type="NCBIfam" id="TIGR00914">
    <property type="entry name" value="2A0601"/>
    <property type="match status" value="1"/>
</dbReference>
<keyword evidence="3" id="KW-0813">Transport</keyword>
<comment type="caution">
    <text evidence="9">The sequence shown here is derived from an EMBL/GenBank/DDBJ whole genome shotgun (WGS) entry which is preliminary data.</text>
</comment>
<dbReference type="PANTHER" id="PTHR32063">
    <property type="match status" value="1"/>
</dbReference>
<dbReference type="RefSeq" id="WP_150905673.1">
    <property type="nucleotide sequence ID" value="NZ_VTWT01000012.1"/>
</dbReference>
<dbReference type="GO" id="GO:0005886">
    <property type="term" value="C:plasma membrane"/>
    <property type="evidence" value="ECO:0007669"/>
    <property type="project" value="UniProtKB-SubCell"/>
</dbReference>
<keyword evidence="7 8" id="KW-0472">Membrane</keyword>
<feature type="transmembrane region" description="Helical" evidence="8">
    <location>
        <begin position="1009"/>
        <end position="1034"/>
    </location>
</feature>
<dbReference type="Proteomes" id="UP000326570">
    <property type="component" value="Unassembled WGS sequence"/>
</dbReference>
<dbReference type="PRINTS" id="PR00702">
    <property type="entry name" value="ACRIFLAVINRP"/>
</dbReference>
<dbReference type="PANTHER" id="PTHR32063:SF24">
    <property type="entry name" value="CATION EFFLUX SYSTEM (ACRB_ACRD_ACRF FAMILY)"/>
    <property type="match status" value="1"/>
</dbReference>
<keyword evidence="4" id="KW-1003">Cell membrane</keyword>
<dbReference type="Gene3D" id="1.20.1640.10">
    <property type="entry name" value="Multidrug efflux transporter AcrB transmembrane domain"/>
    <property type="match status" value="2"/>
</dbReference>